<keyword evidence="3" id="KW-1185">Reference proteome</keyword>
<dbReference type="InParanoid" id="A0A0C2XBP1"/>
<dbReference type="EMBL" id="KN818234">
    <property type="protein sequence ID" value="KIL66776.1"/>
    <property type="molecule type" value="Genomic_DNA"/>
</dbReference>
<gene>
    <name evidence="2" type="ORF">M378DRAFT_197323</name>
</gene>
<sequence length="868" mass="97900">MSTHPSSSSKRPAPPCSSPSSSADKHPKLVLPAGELTMLSSNMDKERMKWELLINSAEANNNLWPSILSDVLMRLTLELASTDMKDKVIANLTVDHADKIVKSFNKDQLEEWKIGVQNGVQGNDWTNLIERPELRIQNIAPASSPEQEKATKDSWEHTYIGQAAEALWTHIQNHYNPKSDTIYAHFCSVVQSSGMGKSRTVDELGKNHFSIPINLRDEQSSGYPPADHEVRVFLTMGGTEIQSYRRARYFIDALFQHTDQTLKNEFDSRLGMEEVAREFRIRMTQGQTMKEHNEFRRQFYREVVGIAEKLMAEEVLRPESDRVAGYISSTEPPDYNFSPAVSCRKLVESLKARKGGWVSGKRSDKYPLVILAFDEAHTLTNREETDNATWSSFSVLRHVLRALCHFPLFTLFLSTTTGKISRFTSPVQDTSKRIAKHDLTLIKPFTDLGFDTLAEQVDLGGSWDLERVTADAHIVYMGRPLFGSRYKAGDRKIREDIVKFAVEKLLNADPSIRDLTQDQMLACLSQRLPIEFNSTTYISQIAERRQVEGHMRVCLKIDAAFESMVTVSSSEPILSEAAYVIMAKESFRPLESFKSAVDGFAVHQGDRGEFLALLLLTLARDQAVGAPDDHGHPKRRFFDFASFVCGHLFNSESPSASELKNLQTDFPNATMHFNHFIKLYDLKSIDKKHLLLRMTRGAGVLCANTQASIDAINVFLRDGTKLTIDNLGLVFYQIKNDPRFTHIPKPELFESMNPYELGVLDEGDAPVPLVRIFFALGAKTSSITVTRHAALPAYNAIVYDIWISGLSPDFLKPIDGSQTVVWDGLLQASYGWKEIYKAETDVDKELRRSMNPGAADDDSHWSRWSVLD</sequence>
<evidence type="ECO:0000313" key="2">
    <source>
        <dbReference type="EMBL" id="KIL66776.1"/>
    </source>
</evidence>
<dbReference type="OrthoDB" id="107110at2759"/>
<dbReference type="HOGENOM" id="CLU_009568_2_0_1"/>
<organism evidence="2 3">
    <name type="scientific">Amanita muscaria (strain Koide BX008)</name>
    <dbReference type="NCBI Taxonomy" id="946122"/>
    <lineage>
        <taxon>Eukaryota</taxon>
        <taxon>Fungi</taxon>
        <taxon>Dikarya</taxon>
        <taxon>Basidiomycota</taxon>
        <taxon>Agaricomycotina</taxon>
        <taxon>Agaricomycetes</taxon>
        <taxon>Agaricomycetidae</taxon>
        <taxon>Agaricales</taxon>
        <taxon>Pluteineae</taxon>
        <taxon>Amanitaceae</taxon>
        <taxon>Amanita</taxon>
    </lineage>
</organism>
<protein>
    <submittedName>
        <fullName evidence="2">Uncharacterized protein</fullName>
    </submittedName>
</protein>
<dbReference type="STRING" id="946122.A0A0C2XBP1"/>
<proteinExistence type="predicted"/>
<dbReference type="PANTHER" id="PTHR33266">
    <property type="entry name" value="CHROMOSOME 15, WHOLE GENOME SHOTGUN SEQUENCE"/>
    <property type="match status" value="1"/>
</dbReference>
<evidence type="ECO:0000313" key="3">
    <source>
        <dbReference type="Proteomes" id="UP000054549"/>
    </source>
</evidence>
<feature type="compositionally biased region" description="Low complexity" evidence="1">
    <location>
        <begin position="1"/>
        <end position="11"/>
    </location>
</feature>
<dbReference type="Proteomes" id="UP000054549">
    <property type="component" value="Unassembled WGS sequence"/>
</dbReference>
<evidence type="ECO:0000256" key="1">
    <source>
        <dbReference type="SAM" id="MobiDB-lite"/>
    </source>
</evidence>
<dbReference type="PANTHER" id="PTHR33266:SF1">
    <property type="entry name" value="F-BOX DOMAIN-CONTAINING PROTEIN"/>
    <property type="match status" value="1"/>
</dbReference>
<name>A0A0C2XBP1_AMAMK</name>
<feature type="region of interest" description="Disordered" evidence="1">
    <location>
        <begin position="1"/>
        <end position="27"/>
    </location>
</feature>
<reference evidence="2 3" key="1">
    <citation type="submission" date="2014-04" db="EMBL/GenBank/DDBJ databases">
        <title>Evolutionary Origins and Diversification of the Mycorrhizal Mutualists.</title>
        <authorList>
            <consortium name="DOE Joint Genome Institute"/>
            <consortium name="Mycorrhizal Genomics Consortium"/>
            <person name="Kohler A."/>
            <person name="Kuo A."/>
            <person name="Nagy L.G."/>
            <person name="Floudas D."/>
            <person name="Copeland A."/>
            <person name="Barry K.W."/>
            <person name="Cichocki N."/>
            <person name="Veneault-Fourrey C."/>
            <person name="LaButti K."/>
            <person name="Lindquist E.A."/>
            <person name="Lipzen A."/>
            <person name="Lundell T."/>
            <person name="Morin E."/>
            <person name="Murat C."/>
            <person name="Riley R."/>
            <person name="Ohm R."/>
            <person name="Sun H."/>
            <person name="Tunlid A."/>
            <person name="Henrissat B."/>
            <person name="Grigoriev I.V."/>
            <person name="Hibbett D.S."/>
            <person name="Martin F."/>
        </authorList>
    </citation>
    <scope>NUCLEOTIDE SEQUENCE [LARGE SCALE GENOMIC DNA]</scope>
    <source>
        <strain evidence="2 3">Koide BX008</strain>
    </source>
</reference>
<dbReference type="AlphaFoldDB" id="A0A0C2XBP1"/>
<accession>A0A0C2XBP1</accession>